<sequence length="279" mass="32213">MERSKPKTPKRKPRFPLTPDTERKVVDSTTNAHAGRRQRSTMAPCDFALPQSTVKRRLGLDRTSVFSTHGSMDGACTTGSEGNDTELKLLYDQYMQNLLTKEILKRRQQEKMHLFFIQLATIAKECNDLKEKLFKLKIRERDIMNLTKIQTAIDSQIADTNNCTLKEDIQPLESTLSQLYSHIKPFDVLRVSNMVLPETTEEWSNMRETMESCSETLKSIIDIIGLRKESYENVSKGVKEFIHIFDDIKEHHQRLEKEIPNLQFLVLKGASLALMEDHN</sequence>
<gene>
    <name evidence="3" type="primary">LOC108628031</name>
</gene>
<dbReference type="AlphaFoldDB" id="A0AAJ7NA47"/>
<dbReference type="GeneID" id="108628031"/>
<feature type="region of interest" description="Disordered" evidence="1">
    <location>
        <begin position="1"/>
        <end position="41"/>
    </location>
</feature>
<protein>
    <submittedName>
        <fullName evidence="3">Uncharacterized protein LOC108628031 isoform X1</fullName>
    </submittedName>
</protein>
<feature type="compositionally biased region" description="Basic residues" evidence="1">
    <location>
        <begin position="1"/>
        <end position="14"/>
    </location>
</feature>
<keyword evidence="2" id="KW-1185">Reference proteome</keyword>
<accession>A0AAJ7NA47</accession>
<name>A0AAJ7NA47_9HYME</name>
<dbReference type="Proteomes" id="UP000694925">
    <property type="component" value="Unplaced"/>
</dbReference>
<proteinExistence type="predicted"/>
<dbReference type="KEGG" id="ccal:108628031"/>
<reference evidence="3" key="1">
    <citation type="submission" date="2025-08" db="UniProtKB">
        <authorList>
            <consortium name="RefSeq"/>
        </authorList>
    </citation>
    <scope>IDENTIFICATION</scope>
    <source>
        <tissue evidence="3">Whole body</tissue>
    </source>
</reference>
<evidence type="ECO:0000313" key="3">
    <source>
        <dbReference type="RefSeq" id="XP_017885162.1"/>
    </source>
</evidence>
<evidence type="ECO:0000313" key="2">
    <source>
        <dbReference type="Proteomes" id="UP000694925"/>
    </source>
</evidence>
<organism evidence="2 3">
    <name type="scientific">Ceratina calcarata</name>
    <dbReference type="NCBI Taxonomy" id="156304"/>
    <lineage>
        <taxon>Eukaryota</taxon>
        <taxon>Metazoa</taxon>
        <taxon>Ecdysozoa</taxon>
        <taxon>Arthropoda</taxon>
        <taxon>Hexapoda</taxon>
        <taxon>Insecta</taxon>
        <taxon>Pterygota</taxon>
        <taxon>Neoptera</taxon>
        <taxon>Endopterygota</taxon>
        <taxon>Hymenoptera</taxon>
        <taxon>Apocrita</taxon>
        <taxon>Aculeata</taxon>
        <taxon>Apoidea</taxon>
        <taxon>Anthophila</taxon>
        <taxon>Apidae</taxon>
        <taxon>Ceratina</taxon>
        <taxon>Zadontomerus</taxon>
    </lineage>
</organism>
<evidence type="ECO:0000256" key="1">
    <source>
        <dbReference type="SAM" id="MobiDB-lite"/>
    </source>
</evidence>
<dbReference type="RefSeq" id="XP_017885162.1">
    <property type="nucleotide sequence ID" value="XM_018029673.2"/>
</dbReference>